<keyword evidence="2 5" id="KW-0645">Protease</keyword>
<sequence>MRRDIARTIRRGTGVALAGTLAVAALVVPAAPASADATITANEQTFYGYYRLDAIHSSGYTGEGVTIALVDGPINTQIPELAGARIQSYSPCAVDSQDKSWDHGTVIAQVISSPQFGVAPGANLRAYTLSFAGETTGSDCALGQWGRGYSDLALLIEDALNDGVDVITTSSSYPSDYEGMRWALARAIASKVPVVACVGNDSTSNSTDWLPAWGGVVGVGAIETNGRPSDYQNWGRPLSTAALARPLARSGVSQERGEWWGTSFASPVVAGSLALSMQRWPRATGNQIMQGLARTGVGGNGGEWNQYTGYGALDIYAMLTTNPTSFPDENPFMDKGTNTVPSRQDVQDYIDGVVDPRVVMNDNSYEYLGFDERLALSRDHDYPTHLGTSPRYHQKFQSQKKN</sequence>
<evidence type="ECO:0000256" key="6">
    <source>
        <dbReference type="SAM" id="MobiDB-lite"/>
    </source>
</evidence>
<feature type="compositionally biased region" description="Basic residues" evidence="6">
    <location>
        <begin position="392"/>
        <end position="402"/>
    </location>
</feature>
<evidence type="ECO:0000259" key="8">
    <source>
        <dbReference type="Pfam" id="PF00082"/>
    </source>
</evidence>
<feature type="active site" description="Charge relay system" evidence="5">
    <location>
        <position position="263"/>
    </location>
</feature>
<keyword evidence="4 5" id="KW-0720">Serine protease</keyword>
<gene>
    <name evidence="9" type="ORF">APY09_04190</name>
</gene>
<name>A0A0V8RZQ0_9ACTO</name>
<dbReference type="GO" id="GO:0006508">
    <property type="term" value="P:proteolysis"/>
    <property type="evidence" value="ECO:0007669"/>
    <property type="project" value="UniProtKB-KW"/>
</dbReference>
<feature type="chain" id="PRO_5006895287" evidence="7">
    <location>
        <begin position="36"/>
        <end position="402"/>
    </location>
</feature>
<evidence type="ECO:0000256" key="2">
    <source>
        <dbReference type="ARBA" id="ARBA00022670"/>
    </source>
</evidence>
<proteinExistence type="inferred from homology"/>
<protein>
    <submittedName>
        <fullName evidence="9">Peptidase S8</fullName>
    </submittedName>
</protein>
<dbReference type="InterPro" id="IPR023828">
    <property type="entry name" value="Peptidase_S8_Ser-AS"/>
</dbReference>
<evidence type="ECO:0000256" key="5">
    <source>
        <dbReference type="PROSITE-ProRule" id="PRU01240"/>
    </source>
</evidence>
<comment type="caution">
    <text evidence="9">The sequence shown here is derived from an EMBL/GenBank/DDBJ whole genome shotgun (WGS) entry which is preliminary data.</text>
</comment>
<dbReference type="SUPFAM" id="SSF52743">
    <property type="entry name" value="Subtilisin-like"/>
    <property type="match status" value="1"/>
</dbReference>
<dbReference type="PROSITE" id="PS51892">
    <property type="entry name" value="SUBTILASE"/>
    <property type="match status" value="1"/>
</dbReference>
<evidence type="ECO:0000256" key="3">
    <source>
        <dbReference type="ARBA" id="ARBA00022801"/>
    </source>
</evidence>
<dbReference type="InterPro" id="IPR000209">
    <property type="entry name" value="Peptidase_S8/S53_dom"/>
</dbReference>
<dbReference type="GO" id="GO:0004252">
    <property type="term" value="F:serine-type endopeptidase activity"/>
    <property type="evidence" value="ECO:0007669"/>
    <property type="project" value="UniProtKB-UniRule"/>
</dbReference>
<reference evidence="9 10" key="1">
    <citation type="submission" date="2015-10" db="EMBL/GenBank/DDBJ databases">
        <title>Draft Genome of Actinomyces odontolyticus subsp. actinosynbacter strain XH001.</title>
        <authorList>
            <person name="Mclean J.S."/>
            <person name="He X."/>
        </authorList>
    </citation>
    <scope>NUCLEOTIDE SEQUENCE [LARGE SCALE GENOMIC DNA]</scope>
    <source>
        <strain evidence="9 10">XH001</strain>
    </source>
</reference>
<dbReference type="PANTHER" id="PTHR43806">
    <property type="entry name" value="PEPTIDASE S8"/>
    <property type="match status" value="1"/>
</dbReference>
<dbReference type="InterPro" id="IPR036852">
    <property type="entry name" value="Peptidase_S8/S53_dom_sf"/>
</dbReference>
<dbReference type="EMBL" id="LLVT01000001">
    <property type="protein sequence ID" value="KSW13548.1"/>
    <property type="molecule type" value="Genomic_DNA"/>
</dbReference>
<dbReference type="InterPro" id="IPR050131">
    <property type="entry name" value="Peptidase_S8_subtilisin-like"/>
</dbReference>
<dbReference type="Gene3D" id="3.40.50.200">
    <property type="entry name" value="Peptidase S8/S53 domain"/>
    <property type="match status" value="1"/>
</dbReference>
<dbReference type="PROSITE" id="PS00138">
    <property type="entry name" value="SUBTILASE_SER"/>
    <property type="match status" value="1"/>
</dbReference>
<keyword evidence="3 5" id="KW-0378">Hydrolase</keyword>
<evidence type="ECO:0000256" key="4">
    <source>
        <dbReference type="ARBA" id="ARBA00022825"/>
    </source>
</evidence>
<feature type="domain" description="Peptidase S8/S53" evidence="8">
    <location>
        <begin position="62"/>
        <end position="311"/>
    </location>
</feature>
<evidence type="ECO:0000256" key="1">
    <source>
        <dbReference type="ARBA" id="ARBA00011073"/>
    </source>
</evidence>
<dbReference type="Proteomes" id="UP000054686">
    <property type="component" value="Unassembled WGS sequence"/>
</dbReference>
<feature type="active site" description="Charge relay system" evidence="5">
    <location>
        <position position="103"/>
    </location>
</feature>
<organism evidence="9 10">
    <name type="scientific">Schaalia odontolytica</name>
    <dbReference type="NCBI Taxonomy" id="1660"/>
    <lineage>
        <taxon>Bacteria</taxon>
        <taxon>Bacillati</taxon>
        <taxon>Actinomycetota</taxon>
        <taxon>Actinomycetes</taxon>
        <taxon>Actinomycetales</taxon>
        <taxon>Actinomycetaceae</taxon>
        <taxon>Schaalia</taxon>
    </lineage>
</organism>
<dbReference type="PRINTS" id="PR00723">
    <property type="entry name" value="SUBTILISIN"/>
</dbReference>
<evidence type="ECO:0000313" key="9">
    <source>
        <dbReference type="EMBL" id="KSW13548.1"/>
    </source>
</evidence>
<dbReference type="PANTHER" id="PTHR43806:SF11">
    <property type="entry name" value="CEREVISIN-RELATED"/>
    <property type="match status" value="1"/>
</dbReference>
<feature type="region of interest" description="Disordered" evidence="6">
    <location>
        <begin position="381"/>
        <end position="402"/>
    </location>
</feature>
<dbReference type="Pfam" id="PF00082">
    <property type="entry name" value="Peptidase_S8"/>
    <property type="match status" value="1"/>
</dbReference>
<accession>A0A0V8RZQ0</accession>
<dbReference type="OrthoDB" id="3266786at2"/>
<feature type="active site" description="Charge relay system" evidence="5">
    <location>
        <position position="71"/>
    </location>
</feature>
<evidence type="ECO:0000256" key="7">
    <source>
        <dbReference type="SAM" id="SignalP"/>
    </source>
</evidence>
<feature type="signal peptide" evidence="7">
    <location>
        <begin position="1"/>
        <end position="35"/>
    </location>
</feature>
<evidence type="ECO:0000313" key="10">
    <source>
        <dbReference type="Proteomes" id="UP000054686"/>
    </source>
</evidence>
<comment type="similarity">
    <text evidence="1 5">Belongs to the peptidase S8 family.</text>
</comment>
<dbReference type="InterPro" id="IPR015500">
    <property type="entry name" value="Peptidase_S8_subtilisin-rel"/>
</dbReference>
<keyword evidence="7" id="KW-0732">Signal</keyword>
<dbReference type="AlphaFoldDB" id="A0A0V8RZQ0"/>
<dbReference type="RefSeq" id="WP_060566297.1">
    <property type="nucleotide sequence ID" value="NZ_CP040006.1"/>
</dbReference>